<dbReference type="NCBIfam" id="TIGR01579">
    <property type="entry name" value="MiaB-like-C"/>
    <property type="match status" value="1"/>
</dbReference>
<dbReference type="EMBL" id="QWGP01000031">
    <property type="protein sequence ID" value="RHZ91636.1"/>
    <property type="molecule type" value="Genomic_DNA"/>
</dbReference>
<dbReference type="GO" id="GO:0035598">
    <property type="term" value="F:tRNA (N(6)-L-threonylcarbamoyladenosine(37)-C(2))-methylthiotransferase activity"/>
    <property type="evidence" value="ECO:0007669"/>
    <property type="project" value="TreeGrafter"/>
</dbReference>
<keyword evidence="2" id="KW-0004">4Fe-4S</keyword>
<dbReference type="SFLD" id="SFLDG01082">
    <property type="entry name" value="B12-binding_domain_containing"/>
    <property type="match status" value="1"/>
</dbReference>
<evidence type="ECO:0000259" key="9">
    <source>
        <dbReference type="PROSITE" id="PS51449"/>
    </source>
</evidence>
<dbReference type="PROSITE" id="PS51449">
    <property type="entry name" value="MTTASE_N"/>
    <property type="match status" value="1"/>
</dbReference>
<evidence type="ECO:0000259" key="10">
    <source>
        <dbReference type="PROSITE" id="PS51918"/>
    </source>
</evidence>
<dbReference type="PROSITE" id="PS01278">
    <property type="entry name" value="MTTASE_RADICAL"/>
    <property type="match status" value="1"/>
</dbReference>
<evidence type="ECO:0000313" key="11">
    <source>
        <dbReference type="EMBL" id="RHZ91636.1"/>
    </source>
</evidence>
<evidence type="ECO:0000256" key="2">
    <source>
        <dbReference type="ARBA" id="ARBA00022485"/>
    </source>
</evidence>
<dbReference type="InterPro" id="IPR006638">
    <property type="entry name" value="Elp3/MiaA/NifB-like_rSAM"/>
</dbReference>
<evidence type="ECO:0000256" key="1">
    <source>
        <dbReference type="ARBA" id="ARBA00001966"/>
    </source>
</evidence>
<evidence type="ECO:0000256" key="6">
    <source>
        <dbReference type="ARBA" id="ARBA00023004"/>
    </source>
</evidence>
<dbReference type="Pfam" id="PF00919">
    <property type="entry name" value="UPF0004"/>
    <property type="match status" value="1"/>
</dbReference>
<comment type="cofactor">
    <cofactor evidence="1">
        <name>[4Fe-4S] cluster</name>
        <dbReference type="ChEBI" id="CHEBI:49883"/>
    </cofactor>
</comment>
<dbReference type="InterPro" id="IPR038135">
    <property type="entry name" value="Methylthiotransferase_N_sf"/>
</dbReference>
<dbReference type="InterPro" id="IPR013848">
    <property type="entry name" value="Methylthiotransferase_N"/>
</dbReference>
<dbReference type="SMART" id="SM00729">
    <property type="entry name" value="Elp3"/>
    <property type="match status" value="1"/>
</dbReference>
<dbReference type="SUPFAM" id="SSF102114">
    <property type="entry name" value="Radical SAM enzymes"/>
    <property type="match status" value="1"/>
</dbReference>
<dbReference type="InterPro" id="IPR023404">
    <property type="entry name" value="rSAM_horseshoe"/>
</dbReference>
<evidence type="ECO:0000256" key="5">
    <source>
        <dbReference type="ARBA" id="ARBA00022723"/>
    </source>
</evidence>
<dbReference type="InterPro" id="IPR020612">
    <property type="entry name" value="Methylthiotransferase_CS"/>
</dbReference>
<dbReference type="InterPro" id="IPR058240">
    <property type="entry name" value="rSAM_sf"/>
</dbReference>
<keyword evidence="8" id="KW-0175">Coiled coil</keyword>
<evidence type="ECO:0000256" key="4">
    <source>
        <dbReference type="ARBA" id="ARBA00022691"/>
    </source>
</evidence>
<dbReference type="RefSeq" id="WP_119001149.1">
    <property type="nucleotide sequence ID" value="NZ_QWGP01000031.1"/>
</dbReference>
<dbReference type="Pfam" id="PF04055">
    <property type="entry name" value="Radical_SAM"/>
    <property type="match status" value="1"/>
</dbReference>
<evidence type="ECO:0000256" key="3">
    <source>
        <dbReference type="ARBA" id="ARBA00022679"/>
    </source>
</evidence>
<dbReference type="InterPro" id="IPR006467">
    <property type="entry name" value="MiaB-like_bact"/>
</dbReference>
<name>A0AAX1UGA8_CERSP</name>
<gene>
    <name evidence="11" type="primary">mtaB</name>
    <name evidence="11" type="ORF">D1114_19530</name>
</gene>
<feature type="coiled-coil region" evidence="8">
    <location>
        <begin position="39"/>
        <end position="66"/>
    </location>
</feature>
<protein>
    <submittedName>
        <fullName evidence="11">tRNA (N(6)-L-threonylcarbamoyladenosine(37)-C(2))-methylthiotransferase MtaB</fullName>
    </submittedName>
</protein>
<dbReference type="InterPro" id="IPR007197">
    <property type="entry name" value="rSAM"/>
</dbReference>
<feature type="domain" description="MTTase N-terminal" evidence="9">
    <location>
        <begin position="2"/>
        <end position="113"/>
    </location>
</feature>
<keyword evidence="3" id="KW-0808">Transferase</keyword>
<evidence type="ECO:0000256" key="7">
    <source>
        <dbReference type="ARBA" id="ARBA00023014"/>
    </source>
</evidence>
<dbReference type="NCBIfam" id="TIGR00089">
    <property type="entry name" value="MiaB/RimO family radical SAM methylthiotransferase"/>
    <property type="match status" value="1"/>
</dbReference>
<keyword evidence="5" id="KW-0479">Metal-binding</keyword>
<dbReference type="AlphaFoldDB" id="A0AAX1UGA8"/>
<dbReference type="GO" id="GO:0046872">
    <property type="term" value="F:metal ion binding"/>
    <property type="evidence" value="ECO:0007669"/>
    <property type="project" value="UniProtKB-KW"/>
</dbReference>
<reference evidence="11 12" key="1">
    <citation type="submission" date="2018-08" db="EMBL/GenBank/DDBJ databases">
        <title>Draft genome sequence of Rhodobacter sphaeroides FY.</title>
        <authorList>
            <person name="Rayyan A."/>
            <person name="Meyer T.E."/>
            <person name="Kyndt J.A."/>
        </authorList>
    </citation>
    <scope>NUCLEOTIDE SEQUENCE [LARGE SCALE GENOMIC DNA]</scope>
    <source>
        <strain evidence="11 12">FY</strain>
    </source>
</reference>
<accession>A0AAX1UGA8</accession>
<dbReference type="CDD" id="cd01335">
    <property type="entry name" value="Radical_SAM"/>
    <property type="match status" value="1"/>
</dbReference>
<dbReference type="Gene3D" id="3.80.30.20">
    <property type="entry name" value="tm_1862 like domain"/>
    <property type="match status" value="1"/>
</dbReference>
<keyword evidence="6" id="KW-0408">Iron</keyword>
<dbReference type="SFLD" id="SFLDS00029">
    <property type="entry name" value="Radical_SAM"/>
    <property type="match status" value="1"/>
</dbReference>
<organism evidence="11 12">
    <name type="scientific">Cereibacter sphaeroides</name>
    <name type="common">Rhodobacter sphaeroides</name>
    <dbReference type="NCBI Taxonomy" id="1063"/>
    <lineage>
        <taxon>Bacteria</taxon>
        <taxon>Pseudomonadati</taxon>
        <taxon>Pseudomonadota</taxon>
        <taxon>Alphaproteobacteria</taxon>
        <taxon>Rhodobacterales</taxon>
        <taxon>Paracoccaceae</taxon>
        <taxon>Cereibacter</taxon>
    </lineage>
</organism>
<keyword evidence="7" id="KW-0411">Iron-sulfur</keyword>
<dbReference type="GO" id="GO:0051539">
    <property type="term" value="F:4 iron, 4 sulfur cluster binding"/>
    <property type="evidence" value="ECO:0007669"/>
    <property type="project" value="UniProtKB-KW"/>
</dbReference>
<comment type="caution">
    <text evidence="11">The sequence shown here is derived from an EMBL/GenBank/DDBJ whole genome shotgun (WGS) entry which is preliminary data.</text>
</comment>
<dbReference type="Proteomes" id="UP000266305">
    <property type="component" value="Unassembled WGS sequence"/>
</dbReference>
<evidence type="ECO:0000256" key="8">
    <source>
        <dbReference type="SAM" id="Coils"/>
    </source>
</evidence>
<dbReference type="Gene3D" id="3.40.50.12160">
    <property type="entry name" value="Methylthiotransferase, N-terminal domain"/>
    <property type="match status" value="1"/>
</dbReference>
<dbReference type="PROSITE" id="PS51918">
    <property type="entry name" value="RADICAL_SAM"/>
    <property type="match status" value="1"/>
</dbReference>
<feature type="domain" description="Radical SAM core" evidence="10">
    <location>
        <begin position="132"/>
        <end position="362"/>
    </location>
</feature>
<dbReference type="InterPro" id="IPR005839">
    <property type="entry name" value="Methylthiotransferase"/>
</dbReference>
<proteinExistence type="predicted"/>
<dbReference type="PANTHER" id="PTHR11918">
    <property type="entry name" value="RADICAL SAM PROTEINS"/>
    <property type="match status" value="1"/>
</dbReference>
<evidence type="ECO:0000313" key="12">
    <source>
        <dbReference type="Proteomes" id="UP000266305"/>
    </source>
</evidence>
<dbReference type="PANTHER" id="PTHR11918:SF45">
    <property type="entry name" value="THREONYLCARBAMOYLADENOSINE TRNA METHYLTHIOTRANSFERASE"/>
    <property type="match status" value="1"/>
</dbReference>
<sequence length="425" mass="46409">MSAPIFSTLGCRLNAYETEAMKELATAAGVDNAVVVNTCAVTAEAVRKAKQEIRRLRRENPQATIIVTGCAAQTEPATFSAMPEVDRVIGNTEKMQPATWAAMAPDLIGETERVQVDDILSVRETAGHLIDGFGRHRAYVQVQNGCDHRCTFCIIPYGRGNSRSVPAGVVVEQIRRLVDRGFAEVVLTGVDLTSWGADLPAAPRLGDLVMRILRLVPDLARLRISSIDSIEADEALMGAIATEPRLMPHLHLSLQHGDDLILKRMKRRHLRDDAIRFCEEARRLRPDIVFGADIIAGFPTETEAAFANSLKLVEECGLTFLHVFPFSPRQGTPAARMPQLAGPTIRERAAQLRALGEARLLAHLEGERGRTHRVLMEGPRLGRTEQFTEVAFAADQPEGRILSATVTGHAEGRLTATVAEADLAA</sequence>
<keyword evidence="4" id="KW-0949">S-adenosyl-L-methionine</keyword>